<evidence type="ECO:0000313" key="1">
    <source>
        <dbReference type="EMBL" id="EGZ05263.1"/>
    </source>
</evidence>
<dbReference type="AlphaFoldDB" id="G5AGI3"/>
<dbReference type="InParanoid" id="G5AGI3"/>
<sequence length="246" mass="27152">MSSFLKIDSTNLVSNGLNNSWRYDFVGSSVNFQDVEVAIQSISLYNSQFNIDSGAFANTSFKLEVPTGATVSILNVSLPDGYYSYADINRVIQTTLVNAGAYLINSTGDNVFYIQLEENSTYYSCQLDVSPTPTSLPVGYTLPATGFILSNTIPQIHPSSSYIVRCDLVKNNYVVSGDILAAFDRGDASIGQLITYAPSQYAWMNTHNGARNSITITIYDQNDRPIHFRDLSVSIMLLFRPKKSLL</sequence>
<accession>G5AGI3</accession>
<keyword evidence="2" id="KW-1185">Reference proteome</keyword>
<dbReference type="Proteomes" id="UP000002640">
    <property type="component" value="Unassembled WGS sequence"/>
</dbReference>
<gene>
    <name evidence="1" type="ORF">PHYSODRAFT_534372</name>
</gene>
<dbReference type="KEGG" id="psoj:PHYSODRAFT_534372"/>
<dbReference type="GeneID" id="20661993"/>
<reference evidence="1 2" key="1">
    <citation type="journal article" date="2006" name="Science">
        <title>Phytophthora genome sequences uncover evolutionary origins and mechanisms of pathogenesis.</title>
        <authorList>
            <person name="Tyler B.M."/>
            <person name="Tripathy S."/>
            <person name="Zhang X."/>
            <person name="Dehal P."/>
            <person name="Jiang R.H."/>
            <person name="Aerts A."/>
            <person name="Arredondo F.D."/>
            <person name="Baxter L."/>
            <person name="Bensasson D."/>
            <person name="Beynon J.L."/>
            <person name="Chapman J."/>
            <person name="Damasceno C.M."/>
            <person name="Dorrance A.E."/>
            <person name="Dou D."/>
            <person name="Dickerman A.W."/>
            <person name="Dubchak I.L."/>
            <person name="Garbelotto M."/>
            <person name="Gijzen M."/>
            <person name="Gordon S.G."/>
            <person name="Govers F."/>
            <person name="Grunwald N.J."/>
            <person name="Huang W."/>
            <person name="Ivors K.L."/>
            <person name="Jones R.W."/>
            <person name="Kamoun S."/>
            <person name="Krampis K."/>
            <person name="Lamour K.H."/>
            <person name="Lee M.K."/>
            <person name="McDonald W.H."/>
            <person name="Medina M."/>
            <person name="Meijer H.J."/>
            <person name="Nordberg E.K."/>
            <person name="Maclean D.J."/>
            <person name="Ospina-Giraldo M.D."/>
            <person name="Morris P.F."/>
            <person name="Phuntumart V."/>
            <person name="Putnam N.H."/>
            <person name="Rash S."/>
            <person name="Rose J.K."/>
            <person name="Sakihama Y."/>
            <person name="Salamov A.A."/>
            <person name="Savidor A."/>
            <person name="Scheuring C.F."/>
            <person name="Smith B.M."/>
            <person name="Sobral B.W."/>
            <person name="Terry A."/>
            <person name="Torto-Alalibo T.A."/>
            <person name="Win J."/>
            <person name="Xu Z."/>
            <person name="Zhang H."/>
            <person name="Grigoriev I.V."/>
            <person name="Rokhsar D.S."/>
            <person name="Boore J.L."/>
        </authorList>
    </citation>
    <scope>NUCLEOTIDE SEQUENCE [LARGE SCALE GENOMIC DNA]</scope>
    <source>
        <strain evidence="1 2">P6497</strain>
    </source>
</reference>
<name>G5AGI3_PHYSP</name>
<dbReference type="RefSeq" id="XP_009539184.1">
    <property type="nucleotide sequence ID" value="XM_009540889.1"/>
</dbReference>
<organism evidence="1 2">
    <name type="scientific">Phytophthora sojae (strain P6497)</name>
    <name type="common">Soybean stem and root rot agent</name>
    <name type="synonym">Phytophthora megasperma f. sp. glycines</name>
    <dbReference type="NCBI Taxonomy" id="1094619"/>
    <lineage>
        <taxon>Eukaryota</taxon>
        <taxon>Sar</taxon>
        <taxon>Stramenopiles</taxon>
        <taxon>Oomycota</taxon>
        <taxon>Peronosporomycetes</taxon>
        <taxon>Peronosporales</taxon>
        <taxon>Peronosporaceae</taxon>
        <taxon>Phytophthora</taxon>
    </lineage>
</organism>
<proteinExistence type="predicted"/>
<evidence type="ECO:0000313" key="2">
    <source>
        <dbReference type="Proteomes" id="UP000002640"/>
    </source>
</evidence>
<protein>
    <submittedName>
        <fullName evidence="1">Uncharacterized protein</fullName>
    </submittedName>
</protein>
<dbReference type="EMBL" id="JH159167">
    <property type="protein sequence ID" value="EGZ05263.1"/>
    <property type="molecule type" value="Genomic_DNA"/>
</dbReference>